<evidence type="ECO:0000256" key="1">
    <source>
        <dbReference type="SAM" id="MobiDB-lite"/>
    </source>
</evidence>
<feature type="compositionally biased region" description="Acidic residues" evidence="1">
    <location>
        <begin position="35"/>
        <end position="45"/>
    </location>
</feature>
<feature type="compositionally biased region" description="Polar residues" evidence="1">
    <location>
        <begin position="469"/>
        <end position="493"/>
    </location>
</feature>
<proteinExistence type="predicted"/>
<dbReference type="RefSeq" id="XP_003042153.1">
    <property type="nucleotide sequence ID" value="XM_003042107.1"/>
</dbReference>
<gene>
    <name evidence="2" type="ORF">NECHADRAFT_81191</name>
</gene>
<dbReference type="eggNOG" id="ENOG502S9TE">
    <property type="taxonomic scope" value="Eukaryota"/>
</dbReference>
<feature type="region of interest" description="Disordered" evidence="1">
    <location>
        <begin position="458"/>
        <end position="493"/>
    </location>
</feature>
<evidence type="ECO:0000313" key="3">
    <source>
        <dbReference type="Proteomes" id="UP000005206"/>
    </source>
</evidence>
<dbReference type="EMBL" id="GG698928">
    <property type="protein sequence ID" value="EEU36440.1"/>
    <property type="molecule type" value="Genomic_DNA"/>
</dbReference>
<dbReference type="OrthoDB" id="3594103at2759"/>
<accession>C7ZHM5</accession>
<dbReference type="GeneID" id="9669183"/>
<dbReference type="PANTHER" id="PTHR37538">
    <property type="entry name" value="BTB DOMAIN-CONTAINING PROTEIN"/>
    <property type="match status" value="1"/>
</dbReference>
<dbReference type="Proteomes" id="UP000005206">
    <property type="component" value="Chromosome 6"/>
</dbReference>
<dbReference type="KEGG" id="nhe:NECHADRAFT_81191"/>
<sequence length="539" mass="60198">MPFSITASDHSDAGGTCGDNSEFQDDDIPSLLPSESEDPGQDSDVEVVKSRPQRSPYASDIIALRFSPSQTLRIPRQFLEKTPLADRLVRCYPPNEIDLGSIQFEAGHVIVNFLVTGKYQCLEPWGTTAAGKNSSEFRTALRVYMAAESFCLTELFNVAQAEVKKVGDKLSFPQVVDNVHFLNPFHAHFPWIGEYIQSRMVSFWESTTVEQATEMTSDVPGPSNLHKILINGLLKMKASSSWPRGRESAIRDTKSPEDGVEEDLVFPSQLVEKLRTANERMFKLAADLKTAGVLKSGSSSSPKEPERRRIQLPEFTLLHETPDLPPKKSVKEVEQEAVLEQVELRSLKSQLIGREKAGLELSWVDHRRLEILEQKSQKRVDVLNAKRDWDRIDSQQGKAEATFKNAISIEGMFHEVWRDDSTNLAKTIFLRALRKKHHSEKLEAMAKRKAAAEGYQFPTSADQGHHSDTVASQRSSCSSLSTGQKTPDSDDGSSISDMCLELESHLSVGSWRGCSSCRIFLMETIQDMVALPELEVSGD</sequence>
<dbReference type="VEuPathDB" id="FungiDB:NECHADRAFT_81191"/>
<dbReference type="InParanoid" id="C7ZHM5"/>
<evidence type="ECO:0000313" key="2">
    <source>
        <dbReference type="EMBL" id="EEU36440.1"/>
    </source>
</evidence>
<organism evidence="2 3">
    <name type="scientific">Fusarium vanettenii (strain ATCC MYA-4622 / CBS 123669 / FGSC 9596 / NRRL 45880 / 77-13-4)</name>
    <name type="common">Fusarium solani subsp. pisi</name>
    <dbReference type="NCBI Taxonomy" id="660122"/>
    <lineage>
        <taxon>Eukaryota</taxon>
        <taxon>Fungi</taxon>
        <taxon>Dikarya</taxon>
        <taxon>Ascomycota</taxon>
        <taxon>Pezizomycotina</taxon>
        <taxon>Sordariomycetes</taxon>
        <taxon>Hypocreomycetidae</taxon>
        <taxon>Hypocreales</taxon>
        <taxon>Nectriaceae</taxon>
        <taxon>Fusarium</taxon>
        <taxon>Fusarium solani species complex</taxon>
        <taxon>Fusarium vanettenii</taxon>
    </lineage>
</organism>
<dbReference type="PANTHER" id="PTHR37538:SF1">
    <property type="entry name" value="BTB DOMAIN-CONTAINING PROTEIN"/>
    <property type="match status" value="1"/>
</dbReference>
<feature type="region of interest" description="Disordered" evidence="1">
    <location>
        <begin position="1"/>
        <end position="52"/>
    </location>
</feature>
<dbReference type="STRING" id="660122.C7ZHM5"/>
<reference evidence="2 3" key="1">
    <citation type="journal article" date="2009" name="PLoS Genet.">
        <title>The genome of Nectria haematococca: contribution of supernumerary chromosomes to gene expansion.</title>
        <authorList>
            <person name="Coleman J.J."/>
            <person name="Rounsley S.D."/>
            <person name="Rodriguez-Carres M."/>
            <person name="Kuo A."/>
            <person name="Wasmann C.C."/>
            <person name="Grimwood J."/>
            <person name="Schmutz J."/>
            <person name="Taga M."/>
            <person name="White G.J."/>
            <person name="Zhou S."/>
            <person name="Schwartz D.C."/>
            <person name="Freitag M."/>
            <person name="Ma L.J."/>
            <person name="Danchin E.G."/>
            <person name="Henrissat B."/>
            <person name="Coutinho P.M."/>
            <person name="Nelson D.R."/>
            <person name="Straney D."/>
            <person name="Napoli C.A."/>
            <person name="Barker B.M."/>
            <person name="Gribskov M."/>
            <person name="Rep M."/>
            <person name="Kroken S."/>
            <person name="Molnar I."/>
            <person name="Rensing C."/>
            <person name="Kennell J.C."/>
            <person name="Zamora J."/>
            <person name="Farman M.L."/>
            <person name="Selker E.U."/>
            <person name="Salamov A."/>
            <person name="Shapiro H."/>
            <person name="Pangilinan J."/>
            <person name="Lindquist E."/>
            <person name="Lamers C."/>
            <person name="Grigoriev I.V."/>
            <person name="Geiser D.M."/>
            <person name="Covert S.F."/>
            <person name="Temporini E."/>
            <person name="Vanetten H.D."/>
        </authorList>
    </citation>
    <scope>NUCLEOTIDE SEQUENCE [LARGE SCALE GENOMIC DNA]</scope>
    <source>
        <strain evidence="3">ATCC MYA-4622 / CBS 123669 / FGSC 9596 / NRRL 45880 / 77-13-4</strain>
    </source>
</reference>
<dbReference type="HOGENOM" id="CLU_505361_0_0_1"/>
<dbReference type="AlphaFoldDB" id="C7ZHM5"/>
<protein>
    <submittedName>
        <fullName evidence="2">Uncharacterized protein</fullName>
    </submittedName>
</protein>
<name>C7ZHM5_FUSV7</name>
<keyword evidence="3" id="KW-1185">Reference proteome</keyword>